<dbReference type="EMBL" id="JRKL02013253">
    <property type="protein sequence ID" value="KAF3942915.1"/>
    <property type="molecule type" value="Genomic_DNA"/>
</dbReference>
<sequence>MSGFQAKLMAAAVALFLVLGDFPAILAPIPHGGGKSWHISDSKDGSMKTVFIEEDNSQGLNINGKTIASVLIEEDNSQGLKINGKIIASVQRGRRLRNDFYRPKSPDLNDRISHKP</sequence>
<feature type="chain" id="PRO_5035156598" evidence="1">
    <location>
        <begin position="21"/>
        <end position="116"/>
    </location>
</feature>
<dbReference type="AlphaFoldDB" id="A0A8J4Q118"/>
<reference evidence="2" key="1">
    <citation type="submission" date="2020-03" db="EMBL/GenBank/DDBJ databases">
        <title>Castanea mollissima Vanexum genome sequencing.</title>
        <authorList>
            <person name="Staton M."/>
        </authorList>
    </citation>
    <scope>NUCLEOTIDE SEQUENCE</scope>
    <source>
        <tissue evidence="2">Leaf</tissue>
    </source>
</reference>
<dbReference type="OrthoDB" id="10370509at2759"/>
<keyword evidence="1" id="KW-0732">Signal</keyword>
<evidence type="ECO:0000313" key="2">
    <source>
        <dbReference type="EMBL" id="KAF3942915.1"/>
    </source>
</evidence>
<proteinExistence type="predicted"/>
<protein>
    <submittedName>
        <fullName evidence="2">Uncharacterized protein</fullName>
    </submittedName>
</protein>
<name>A0A8J4Q118_9ROSI</name>
<feature type="signal peptide" evidence="1">
    <location>
        <begin position="1"/>
        <end position="20"/>
    </location>
</feature>
<gene>
    <name evidence="2" type="ORF">CMV_030478</name>
</gene>
<organism evidence="2 3">
    <name type="scientific">Castanea mollissima</name>
    <name type="common">Chinese chestnut</name>
    <dbReference type="NCBI Taxonomy" id="60419"/>
    <lineage>
        <taxon>Eukaryota</taxon>
        <taxon>Viridiplantae</taxon>
        <taxon>Streptophyta</taxon>
        <taxon>Embryophyta</taxon>
        <taxon>Tracheophyta</taxon>
        <taxon>Spermatophyta</taxon>
        <taxon>Magnoliopsida</taxon>
        <taxon>eudicotyledons</taxon>
        <taxon>Gunneridae</taxon>
        <taxon>Pentapetalae</taxon>
        <taxon>rosids</taxon>
        <taxon>fabids</taxon>
        <taxon>Fagales</taxon>
        <taxon>Fagaceae</taxon>
        <taxon>Castanea</taxon>
    </lineage>
</organism>
<evidence type="ECO:0000256" key="1">
    <source>
        <dbReference type="SAM" id="SignalP"/>
    </source>
</evidence>
<keyword evidence="3" id="KW-1185">Reference proteome</keyword>
<accession>A0A8J4Q118</accession>
<evidence type="ECO:0000313" key="3">
    <source>
        <dbReference type="Proteomes" id="UP000737018"/>
    </source>
</evidence>
<dbReference type="Proteomes" id="UP000737018">
    <property type="component" value="Unassembled WGS sequence"/>
</dbReference>
<comment type="caution">
    <text evidence="2">The sequence shown here is derived from an EMBL/GenBank/DDBJ whole genome shotgun (WGS) entry which is preliminary data.</text>
</comment>